<name>A0A224YLD1_9ACAR</name>
<dbReference type="EMBL" id="GFPF01003638">
    <property type="protein sequence ID" value="MAA14784.1"/>
    <property type="molecule type" value="Transcribed_RNA"/>
</dbReference>
<accession>A0A224YLD1</accession>
<reference evidence="1" key="1">
    <citation type="journal article" date="2017" name="Parasit. Vectors">
        <title>Sialotranscriptomics of Rhipicephalus zambeziensis reveals intricate expression profiles of secretory proteins and suggests tight temporal transcriptional regulation during blood-feeding.</title>
        <authorList>
            <person name="de Castro M.H."/>
            <person name="de Klerk D."/>
            <person name="Pienaar R."/>
            <person name="Rees D.J.G."/>
            <person name="Mans B.J."/>
        </authorList>
    </citation>
    <scope>NUCLEOTIDE SEQUENCE</scope>
    <source>
        <tissue evidence="1">Salivary glands</tissue>
    </source>
</reference>
<proteinExistence type="predicted"/>
<protein>
    <submittedName>
        <fullName evidence="1">Uncharacterized protein</fullName>
    </submittedName>
</protein>
<dbReference type="AlphaFoldDB" id="A0A224YLD1"/>
<sequence length="81" mass="9253">MQRPFIFPLLLQCKNKTLSVKSKITGNVHCKETGHSDQNFLRTSCPAHEKWQRFASMKEVKLCVVSVLSVNNIDMFNVNDA</sequence>
<organism evidence="1">
    <name type="scientific">Rhipicephalus zambeziensis</name>
    <dbReference type="NCBI Taxonomy" id="60191"/>
    <lineage>
        <taxon>Eukaryota</taxon>
        <taxon>Metazoa</taxon>
        <taxon>Ecdysozoa</taxon>
        <taxon>Arthropoda</taxon>
        <taxon>Chelicerata</taxon>
        <taxon>Arachnida</taxon>
        <taxon>Acari</taxon>
        <taxon>Parasitiformes</taxon>
        <taxon>Ixodida</taxon>
        <taxon>Ixodoidea</taxon>
        <taxon>Ixodidae</taxon>
        <taxon>Rhipicephalinae</taxon>
        <taxon>Rhipicephalus</taxon>
        <taxon>Rhipicephalus</taxon>
    </lineage>
</organism>
<evidence type="ECO:0000313" key="1">
    <source>
        <dbReference type="EMBL" id="MAA14784.1"/>
    </source>
</evidence>